<dbReference type="Pfam" id="PF00149">
    <property type="entry name" value="Metallophos"/>
    <property type="match status" value="1"/>
</dbReference>
<dbReference type="Proteomes" id="UP001164187">
    <property type="component" value="Chromosome"/>
</dbReference>
<dbReference type="SUPFAM" id="SSF56300">
    <property type="entry name" value="Metallo-dependent phosphatases"/>
    <property type="match status" value="1"/>
</dbReference>
<protein>
    <submittedName>
        <fullName evidence="2">Calcineurin phosphoesterase</fullName>
    </submittedName>
</protein>
<feature type="domain" description="Calcineurin-like phosphoesterase" evidence="1">
    <location>
        <begin position="32"/>
        <end position="208"/>
    </location>
</feature>
<keyword evidence="3" id="KW-1185">Reference proteome</keyword>
<gene>
    <name evidence="2" type="ORF">O0R46_08020</name>
</gene>
<organism evidence="2 3">
    <name type="scientific">Peptostreptococcus equinus</name>
    <dbReference type="NCBI Taxonomy" id="3003601"/>
    <lineage>
        <taxon>Bacteria</taxon>
        <taxon>Bacillati</taxon>
        <taxon>Bacillota</taxon>
        <taxon>Clostridia</taxon>
        <taxon>Peptostreptococcales</taxon>
        <taxon>Peptostreptococcaceae</taxon>
        <taxon>Peptostreptococcus</taxon>
    </lineage>
</organism>
<evidence type="ECO:0000313" key="2">
    <source>
        <dbReference type="EMBL" id="WAW14537.1"/>
    </source>
</evidence>
<proteinExistence type="predicted"/>
<reference evidence="2" key="1">
    <citation type="submission" date="2022-12" db="EMBL/GenBank/DDBJ databases">
        <title>Peptostreptococcus.</title>
        <authorList>
            <person name="Lee S.H."/>
        </authorList>
    </citation>
    <scope>NUCLEOTIDE SEQUENCE</scope>
    <source>
        <strain evidence="2">CBA3647</strain>
    </source>
</reference>
<name>A0ABY7JRG2_9FIRM</name>
<dbReference type="RefSeq" id="WP_269311234.1">
    <property type="nucleotide sequence ID" value="NZ_CP114052.1"/>
</dbReference>
<dbReference type="EMBL" id="CP114052">
    <property type="protein sequence ID" value="WAW14537.1"/>
    <property type="molecule type" value="Genomic_DNA"/>
</dbReference>
<evidence type="ECO:0000313" key="3">
    <source>
        <dbReference type="Proteomes" id="UP001164187"/>
    </source>
</evidence>
<dbReference type="Gene3D" id="3.60.21.10">
    <property type="match status" value="1"/>
</dbReference>
<dbReference type="InterPro" id="IPR004843">
    <property type="entry name" value="Calcineurin-like_PHP"/>
</dbReference>
<dbReference type="InterPro" id="IPR029052">
    <property type="entry name" value="Metallo-depent_PP-like"/>
</dbReference>
<accession>A0ABY7JRG2</accession>
<evidence type="ECO:0000259" key="1">
    <source>
        <dbReference type="Pfam" id="PF00149"/>
    </source>
</evidence>
<sequence length="313" mass="35679">MNIPGRSCPLDYNIDQSLFAKKENDIICDTVYIVGGLYGNYQALEEIDKIVKSEKSDCIIIFNGDIHWFDKDYEDFVRIENFVRTHIPLLGNVESELIRDKDINVGCGCSYPGCVDDDVVKRSNIIHQEMKDMVDINSKIKDEIKKRQKICIVKVGDKRIAITHGDEKSLAGWECSRENLLDINRQNELISWFKDNDIDVIASTHTCAPVALKLENFAVINNGASGMPNFKDKHYGIITRISKCKSEKAIYSSKIDYIYIEALAVNYNINEFVDWFDNVWPNNSPASISYRERIIKGTADNIEDAILSGFEIN</sequence>